<accession>A0A9Q9ARB8</accession>
<organism evidence="1 2">
    <name type="scientific">Septoria linicola</name>
    <dbReference type="NCBI Taxonomy" id="215465"/>
    <lineage>
        <taxon>Eukaryota</taxon>
        <taxon>Fungi</taxon>
        <taxon>Dikarya</taxon>
        <taxon>Ascomycota</taxon>
        <taxon>Pezizomycotina</taxon>
        <taxon>Dothideomycetes</taxon>
        <taxon>Dothideomycetidae</taxon>
        <taxon>Mycosphaerellales</taxon>
        <taxon>Mycosphaerellaceae</taxon>
        <taxon>Septoria</taxon>
    </lineage>
</organism>
<gene>
    <name evidence="1" type="ORF">Slin15195_G076260</name>
</gene>
<evidence type="ECO:0000313" key="2">
    <source>
        <dbReference type="Proteomes" id="UP001056384"/>
    </source>
</evidence>
<sequence length="223" mass="25027">MLDQRPHTTEPGHLASIRRQASKSVACSPKIALEVRLQSLPPELQDAILLLVLESSLAKGVVNLSKSYRPPWQLNVNSYSRRMLSGIHYGDDTTFCHTLMEDTSVPGKPDRRYFNRWLASLDEDQLSRIGDIRLSMPFPAMVDRTRNSPNRVTITSPRSLWELESRHMHQSPGLHRGVLRVLVPVGTSKLRWISAAGPAHVLAMDSCSTGHQEMAESIVPARY</sequence>
<dbReference type="EMBL" id="CP099423">
    <property type="protein sequence ID" value="USW54307.1"/>
    <property type="molecule type" value="Genomic_DNA"/>
</dbReference>
<reference evidence="1" key="1">
    <citation type="submission" date="2022-06" db="EMBL/GenBank/DDBJ databases">
        <title>Complete genome sequences of two strains of the flax pathogen Septoria linicola.</title>
        <authorList>
            <person name="Lapalu N."/>
            <person name="Simon A."/>
            <person name="Demenou B."/>
            <person name="Paumier D."/>
            <person name="Guillot M.-P."/>
            <person name="Gout L."/>
            <person name="Valade R."/>
        </authorList>
    </citation>
    <scope>NUCLEOTIDE SEQUENCE</scope>
    <source>
        <strain evidence="1">SE15195</strain>
    </source>
</reference>
<name>A0A9Q9ARB8_9PEZI</name>
<protein>
    <submittedName>
        <fullName evidence="1">Uncharacterized protein</fullName>
    </submittedName>
</protein>
<evidence type="ECO:0000313" key="1">
    <source>
        <dbReference type="EMBL" id="USW54307.1"/>
    </source>
</evidence>
<proteinExistence type="predicted"/>
<dbReference type="AlphaFoldDB" id="A0A9Q9ARB8"/>
<dbReference type="Proteomes" id="UP001056384">
    <property type="component" value="Chromosome 6"/>
</dbReference>
<keyword evidence="2" id="KW-1185">Reference proteome</keyword>